<dbReference type="CDD" id="cd00093">
    <property type="entry name" value="HTH_XRE"/>
    <property type="match status" value="1"/>
</dbReference>
<dbReference type="InterPro" id="IPR050807">
    <property type="entry name" value="TransReg_Diox_bact_type"/>
</dbReference>
<evidence type="ECO:0000313" key="3">
    <source>
        <dbReference type="EMBL" id="RST95090.1"/>
    </source>
</evidence>
<dbReference type="PROSITE" id="PS50943">
    <property type="entry name" value="HTH_CROC1"/>
    <property type="match status" value="1"/>
</dbReference>
<comment type="caution">
    <text evidence="3">The sequence shown here is derived from an EMBL/GenBank/DDBJ whole genome shotgun (WGS) entry which is preliminary data.</text>
</comment>
<name>A0A429ZMZ8_9ENTE</name>
<dbReference type="InterPro" id="IPR001387">
    <property type="entry name" value="Cro/C1-type_HTH"/>
</dbReference>
<dbReference type="InterPro" id="IPR014710">
    <property type="entry name" value="RmlC-like_jellyroll"/>
</dbReference>
<accession>A0A429ZMZ8</accession>
<dbReference type="Pfam" id="PF07883">
    <property type="entry name" value="Cupin_2"/>
    <property type="match status" value="1"/>
</dbReference>
<dbReference type="Pfam" id="PF01381">
    <property type="entry name" value="HTH_3"/>
    <property type="match status" value="1"/>
</dbReference>
<reference evidence="3 4" key="1">
    <citation type="submission" date="2017-05" db="EMBL/GenBank/DDBJ databases">
        <title>Vagococcus spp. assemblies.</title>
        <authorList>
            <person name="Gulvik C.A."/>
        </authorList>
    </citation>
    <scope>NUCLEOTIDE SEQUENCE [LARGE SCALE GENOMIC DNA]</scope>
    <source>
        <strain evidence="3 4">SS1994</strain>
    </source>
</reference>
<dbReference type="GO" id="GO:0003700">
    <property type="term" value="F:DNA-binding transcription factor activity"/>
    <property type="evidence" value="ECO:0007669"/>
    <property type="project" value="TreeGrafter"/>
</dbReference>
<dbReference type="Proteomes" id="UP000288490">
    <property type="component" value="Unassembled WGS sequence"/>
</dbReference>
<evidence type="ECO:0000313" key="4">
    <source>
        <dbReference type="Proteomes" id="UP000288490"/>
    </source>
</evidence>
<keyword evidence="4" id="KW-1185">Reference proteome</keyword>
<dbReference type="SUPFAM" id="SSF51182">
    <property type="entry name" value="RmlC-like cupins"/>
    <property type="match status" value="1"/>
</dbReference>
<evidence type="ECO:0000256" key="1">
    <source>
        <dbReference type="ARBA" id="ARBA00023125"/>
    </source>
</evidence>
<dbReference type="InterPro" id="IPR011051">
    <property type="entry name" value="RmlC_Cupin_sf"/>
</dbReference>
<dbReference type="PANTHER" id="PTHR46797:SF25">
    <property type="entry name" value="TRANSCRIPTIONAL REGULATOR"/>
    <property type="match status" value="1"/>
</dbReference>
<dbReference type="GO" id="GO:0005829">
    <property type="term" value="C:cytosol"/>
    <property type="evidence" value="ECO:0007669"/>
    <property type="project" value="TreeGrafter"/>
</dbReference>
<dbReference type="RefSeq" id="WP_125956919.1">
    <property type="nucleotide sequence ID" value="NZ_JAQEJV010000007.1"/>
</dbReference>
<dbReference type="InterPro" id="IPR013096">
    <property type="entry name" value="Cupin_2"/>
</dbReference>
<dbReference type="SMART" id="SM00530">
    <property type="entry name" value="HTH_XRE"/>
    <property type="match status" value="1"/>
</dbReference>
<evidence type="ECO:0000259" key="2">
    <source>
        <dbReference type="PROSITE" id="PS50943"/>
    </source>
</evidence>
<organism evidence="3 4">
    <name type="scientific">Vagococcus bubulae</name>
    <dbReference type="NCBI Taxonomy" id="1977868"/>
    <lineage>
        <taxon>Bacteria</taxon>
        <taxon>Bacillati</taxon>
        <taxon>Bacillota</taxon>
        <taxon>Bacilli</taxon>
        <taxon>Lactobacillales</taxon>
        <taxon>Enterococcaceae</taxon>
        <taxon>Vagococcus</taxon>
    </lineage>
</organism>
<dbReference type="EMBL" id="NGJT01000005">
    <property type="protein sequence ID" value="RST95090.1"/>
    <property type="molecule type" value="Genomic_DNA"/>
</dbReference>
<dbReference type="Gene3D" id="2.60.120.10">
    <property type="entry name" value="Jelly Rolls"/>
    <property type="match status" value="1"/>
</dbReference>
<dbReference type="PANTHER" id="PTHR46797">
    <property type="entry name" value="HTH-TYPE TRANSCRIPTIONAL REGULATOR"/>
    <property type="match status" value="1"/>
</dbReference>
<dbReference type="AlphaFoldDB" id="A0A429ZMZ8"/>
<keyword evidence="1" id="KW-0238">DNA-binding</keyword>
<gene>
    <name evidence="3" type="ORF">CBF36_04265</name>
</gene>
<dbReference type="CDD" id="cd02209">
    <property type="entry name" value="cupin_XRE_C"/>
    <property type="match status" value="1"/>
</dbReference>
<protein>
    <recommendedName>
        <fullName evidence="2">HTH cro/C1-type domain-containing protein</fullName>
    </recommendedName>
</protein>
<dbReference type="Gene3D" id="1.10.260.40">
    <property type="entry name" value="lambda repressor-like DNA-binding domains"/>
    <property type="match status" value="1"/>
</dbReference>
<dbReference type="OrthoDB" id="34624at2"/>
<dbReference type="SUPFAM" id="SSF47413">
    <property type="entry name" value="lambda repressor-like DNA-binding domains"/>
    <property type="match status" value="1"/>
</dbReference>
<sequence length="187" mass="21517">MELGEKVKYLRNKKKMTIKNMSELTGLSTGFISQFERGITTIDVKHLNKIAEILETDITTFFTTEHPLQPSVEQDIIVRGYLRPYIQHVNRVVHFNLGRFNDDLTMSPEYIEIMPNETKEVPAPYTHDGEEFLYVLEGVLTLSWGDQDIKLYAGDSAHFNSDYPHNWDNMSDVVTKVIIVHAPKSTN</sequence>
<proteinExistence type="predicted"/>
<dbReference type="GO" id="GO:0003677">
    <property type="term" value="F:DNA binding"/>
    <property type="evidence" value="ECO:0007669"/>
    <property type="project" value="UniProtKB-KW"/>
</dbReference>
<dbReference type="InterPro" id="IPR010982">
    <property type="entry name" value="Lambda_DNA-bd_dom_sf"/>
</dbReference>
<feature type="domain" description="HTH cro/C1-type" evidence="2">
    <location>
        <begin position="7"/>
        <end position="61"/>
    </location>
</feature>